<accession>A0A429X9K6</accession>
<evidence type="ECO:0000313" key="8">
    <source>
        <dbReference type="EMBL" id="RST60042.1"/>
    </source>
</evidence>
<evidence type="ECO:0000313" key="7">
    <source>
        <dbReference type="EMBL" id="GIN97365.1"/>
    </source>
</evidence>
<keyword evidence="4 6" id="KW-1133">Transmembrane helix</keyword>
<dbReference type="Proteomes" id="UP000287296">
    <property type="component" value="Unassembled WGS sequence"/>
</dbReference>
<organism evidence="8 9">
    <name type="scientific">Siminovitchia terrae</name>
    <name type="common">Bacillus terrae</name>
    <dbReference type="NCBI Taxonomy" id="1914933"/>
    <lineage>
        <taxon>Bacteria</taxon>
        <taxon>Bacillati</taxon>
        <taxon>Bacillota</taxon>
        <taxon>Bacilli</taxon>
        <taxon>Bacillales</taxon>
        <taxon>Bacillaceae</taxon>
        <taxon>Siminovitchia</taxon>
    </lineage>
</organism>
<comment type="subcellular location">
    <subcellularLocation>
        <location evidence="1">Membrane</location>
        <topology evidence="1">Multi-pass membrane protein</topology>
    </subcellularLocation>
</comment>
<evidence type="ECO:0000256" key="2">
    <source>
        <dbReference type="ARBA" id="ARBA00008333"/>
    </source>
</evidence>
<gene>
    <name evidence="8" type="ORF">D5F11_008205</name>
    <name evidence="7" type="ORF">J6TS1_32350</name>
</gene>
<feature type="transmembrane region" description="Helical" evidence="6">
    <location>
        <begin position="467"/>
        <end position="488"/>
    </location>
</feature>
<comment type="similarity">
    <text evidence="2">Belongs to the oxidase-dependent Fe transporter (OFeT) (TC 9.A.10.1) family.</text>
</comment>
<evidence type="ECO:0000256" key="4">
    <source>
        <dbReference type="ARBA" id="ARBA00022989"/>
    </source>
</evidence>
<dbReference type="GO" id="GO:0033573">
    <property type="term" value="C:high-affinity iron permease complex"/>
    <property type="evidence" value="ECO:0007669"/>
    <property type="project" value="InterPro"/>
</dbReference>
<evidence type="ECO:0000313" key="9">
    <source>
        <dbReference type="Proteomes" id="UP000287296"/>
    </source>
</evidence>
<keyword evidence="5 6" id="KW-0472">Membrane</keyword>
<sequence>MKKVIVFFSFIILILSPIQLVSAKESYSQLFILIGDTMMKTKADEWDHTKELTSQMNAEWEQAAPSASKTVKEVDKAIKNMNVAVEKEDKEATLTALSDLSHALVALEKEQNPVDVEAQREEIKTIFSPIMTDLKNAVKNEDAVKADAEYKKLLSKWNKKESIIREQSIAYYGKIETQMGLLRIALTQEEKDFGQMREMVSTISDAFTEFAAGKEMKAKDEGYSLQTLIDLLEKADKAIEKKQVGQAVSSLQEFLSVWPSVEGEVRTRNGGLYTKLESDIPVIAGKLSSSKVDLKEQQSKIDSYKQAILQLQEKSHYTIWDAALILLREGLEALLIVTALISFLRKANARQYQKWIWIGALLGIALSACAALLINVMFTAAAQGANREVIEGITGIIAVIMMIGVGIWLHQKSNIQAWNHFIEKQMGTALSTGSIISMSFISFLAIFREGAETIIFYMGMAPSIGTGELAAGIGIAAAILTVFAFLLIKYSAKIALGPFFKAATILIYFLAFKILGVSIHALQLTDHISATQVNSLPAINLIGFYPSLEVIIPQVVLLFIIIIASMKIHKTGKQVQAS</sequence>
<feature type="transmembrane region" description="Helical" evidence="6">
    <location>
        <begin position="542"/>
        <end position="564"/>
    </location>
</feature>
<feature type="transmembrane region" description="Helical" evidence="6">
    <location>
        <begin position="500"/>
        <end position="522"/>
    </location>
</feature>
<dbReference type="RefSeq" id="WP_120118894.1">
    <property type="nucleotide sequence ID" value="NZ_BORI01000014.1"/>
</dbReference>
<dbReference type="PANTHER" id="PTHR31632">
    <property type="entry name" value="IRON TRANSPORTER FTH1"/>
    <property type="match status" value="1"/>
</dbReference>
<evidence type="ECO:0000256" key="1">
    <source>
        <dbReference type="ARBA" id="ARBA00004141"/>
    </source>
</evidence>
<dbReference type="InterPro" id="IPR004923">
    <property type="entry name" value="FTR1/Fip1/EfeU"/>
</dbReference>
<protein>
    <submittedName>
        <fullName evidence="7">Permease</fullName>
    </submittedName>
    <submittedName>
        <fullName evidence="8">Transporter</fullName>
    </submittedName>
</protein>
<feature type="transmembrane region" description="Helical" evidence="6">
    <location>
        <begin position="319"/>
        <end position="343"/>
    </location>
</feature>
<dbReference type="EMBL" id="BORJ01000009">
    <property type="protein sequence ID" value="GIN97365.1"/>
    <property type="molecule type" value="Genomic_DNA"/>
</dbReference>
<keyword evidence="3 6" id="KW-0812">Transmembrane</keyword>
<comment type="caution">
    <text evidence="8">The sequence shown here is derived from an EMBL/GenBank/DDBJ whole genome shotgun (WGS) entry which is preliminary data.</text>
</comment>
<proteinExistence type="inferred from homology"/>
<evidence type="ECO:0000256" key="6">
    <source>
        <dbReference type="SAM" id="Phobius"/>
    </source>
</evidence>
<name>A0A429X9K6_SIMTE</name>
<reference evidence="7 10" key="2">
    <citation type="submission" date="2021-03" db="EMBL/GenBank/DDBJ databases">
        <title>Antimicrobial resistance genes in bacteria isolated from Japanese honey, and their potential for conferring macrolide and lincosamide resistance in the American foulbrood pathogen Paenibacillus larvae.</title>
        <authorList>
            <person name="Okamoto M."/>
            <person name="Kumagai M."/>
            <person name="Kanamori H."/>
            <person name="Takamatsu D."/>
        </authorList>
    </citation>
    <scope>NUCLEOTIDE SEQUENCE [LARGE SCALE GENOMIC DNA]</scope>
    <source>
        <strain evidence="7 10">J6TS1</strain>
    </source>
</reference>
<evidence type="ECO:0000256" key="3">
    <source>
        <dbReference type="ARBA" id="ARBA00022692"/>
    </source>
</evidence>
<evidence type="ECO:0000313" key="10">
    <source>
        <dbReference type="Proteomes" id="UP000680670"/>
    </source>
</evidence>
<dbReference type="GO" id="GO:0015093">
    <property type="term" value="F:ferrous iron transmembrane transporter activity"/>
    <property type="evidence" value="ECO:0007669"/>
    <property type="project" value="TreeGrafter"/>
</dbReference>
<dbReference type="EMBL" id="QYTW02000006">
    <property type="protein sequence ID" value="RST60042.1"/>
    <property type="molecule type" value="Genomic_DNA"/>
</dbReference>
<reference evidence="8 9" key="1">
    <citation type="submission" date="2018-12" db="EMBL/GenBank/DDBJ databases">
        <authorList>
            <person name="Sun L."/>
            <person name="Chen Z."/>
        </authorList>
    </citation>
    <scope>NUCLEOTIDE SEQUENCE [LARGE SCALE GENOMIC DNA]</scope>
    <source>
        <strain evidence="8 9">LMG 29736</strain>
    </source>
</reference>
<dbReference type="AlphaFoldDB" id="A0A429X9K6"/>
<feature type="transmembrane region" description="Helical" evidence="6">
    <location>
        <begin position="390"/>
        <end position="409"/>
    </location>
</feature>
<dbReference type="Pfam" id="PF03239">
    <property type="entry name" value="FTR1"/>
    <property type="match status" value="1"/>
</dbReference>
<dbReference type="Proteomes" id="UP000680670">
    <property type="component" value="Unassembled WGS sequence"/>
</dbReference>
<evidence type="ECO:0000256" key="5">
    <source>
        <dbReference type="ARBA" id="ARBA00023136"/>
    </source>
</evidence>
<feature type="transmembrane region" description="Helical" evidence="6">
    <location>
        <begin position="355"/>
        <end position="378"/>
    </location>
</feature>
<feature type="transmembrane region" description="Helical" evidence="6">
    <location>
        <begin position="429"/>
        <end position="447"/>
    </location>
</feature>
<dbReference type="PANTHER" id="PTHR31632:SF2">
    <property type="entry name" value="PLASMA MEMBRANE IRON PERMEASE"/>
    <property type="match status" value="1"/>
</dbReference>
<dbReference type="OrthoDB" id="8215804at2"/>
<keyword evidence="10" id="KW-1185">Reference proteome</keyword>